<organism evidence="3 4">
    <name type="scientific">Blomia tropicalis</name>
    <name type="common">Mite</name>
    <dbReference type="NCBI Taxonomy" id="40697"/>
    <lineage>
        <taxon>Eukaryota</taxon>
        <taxon>Metazoa</taxon>
        <taxon>Ecdysozoa</taxon>
        <taxon>Arthropoda</taxon>
        <taxon>Chelicerata</taxon>
        <taxon>Arachnida</taxon>
        <taxon>Acari</taxon>
        <taxon>Acariformes</taxon>
        <taxon>Sarcoptiformes</taxon>
        <taxon>Astigmata</taxon>
        <taxon>Glycyphagoidea</taxon>
        <taxon>Echimyopodidae</taxon>
        <taxon>Blomia</taxon>
    </lineage>
</organism>
<dbReference type="InterPro" id="IPR043541">
    <property type="entry name" value="SYT14/14L/16"/>
</dbReference>
<evidence type="ECO:0000259" key="2">
    <source>
        <dbReference type="PROSITE" id="PS50004"/>
    </source>
</evidence>
<keyword evidence="4" id="KW-1185">Reference proteome</keyword>
<feature type="compositionally biased region" description="Low complexity" evidence="1">
    <location>
        <begin position="119"/>
        <end position="133"/>
    </location>
</feature>
<feature type="domain" description="C2" evidence="2">
    <location>
        <begin position="362"/>
        <end position="496"/>
    </location>
</feature>
<dbReference type="SUPFAM" id="SSF49562">
    <property type="entry name" value="C2 domain (Calcium/lipid-binding domain, CaLB)"/>
    <property type="match status" value="2"/>
</dbReference>
<accession>A0A9Q0RL94</accession>
<reference evidence="3" key="1">
    <citation type="submission" date="2022-12" db="EMBL/GenBank/DDBJ databases">
        <title>Genome assemblies of Blomia tropicalis.</title>
        <authorList>
            <person name="Cui Y."/>
        </authorList>
    </citation>
    <scope>NUCLEOTIDE SEQUENCE</scope>
    <source>
        <tissue evidence="3">Adult mites</tissue>
    </source>
</reference>
<dbReference type="GO" id="GO:0005543">
    <property type="term" value="F:phospholipid binding"/>
    <property type="evidence" value="ECO:0007669"/>
    <property type="project" value="TreeGrafter"/>
</dbReference>
<dbReference type="Gene3D" id="2.60.40.150">
    <property type="entry name" value="C2 domain"/>
    <property type="match status" value="2"/>
</dbReference>
<dbReference type="PROSITE" id="PS50004">
    <property type="entry name" value="C2"/>
    <property type="match status" value="2"/>
</dbReference>
<evidence type="ECO:0000313" key="4">
    <source>
        <dbReference type="Proteomes" id="UP001142055"/>
    </source>
</evidence>
<dbReference type="PANTHER" id="PTHR46129:SF2">
    <property type="entry name" value="SYNAPTOTAGMIN 14, ISOFORM D"/>
    <property type="match status" value="1"/>
</dbReference>
<dbReference type="OMA" id="FRCISTR"/>
<name>A0A9Q0RL94_BLOTA</name>
<dbReference type="Pfam" id="PF00168">
    <property type="entry name" value="C2"/>
    <property type="match status" value="2"/>
</dbReference>
<evidence type="ECO:0000313" key="3">
    <source>
        <dbReference type="EMBL" id="KAJ6218481.1"/>
    </source>
</evidence>
<dbReference type="InterPro" id="IPR000008">
    <property type="entry name" value="C2_dom"/>
</dbReference>
<gene>
    <name evidence="3" type="ORF">RDWZM_009638</name>
</gene>
<dbReference type="InterPro" id="IPR035892">
    <property type="entry name" value="C2_domain_sf"/>
</dbReference>
<dbReference type="FunFam" id="2.60.40.150:FF:000062">
    <property type="entry name" value="synaptotagmin-14 isoform X1"/>
    <property type="match status" value="1"/>
</dbReference>
<evidence type="ECO:0000256" key="1">
    <source>
        <dbReference type="SAM" id="MobiDB-lite"/>
    </source>
</evidence>
<comment type="caution">
    <text evidence="3">The sequence shown here is derived from an EMBL/GenBank/DDBJ whole genome shotgun (WGS) entry which is preliminary data.</text>
</comment>
<dbReference type="EMBL" id="JAPWDV010000003">
    <property type="protein sequence ID" value="KAJ6218481.1"/>
    <property type="molecule type" value="Genomic_DNA"/>
</dbReference>
<dbReference type="Proteomes" id="UP001142055">
    <property type="component" value="Chromosome 3"/>
</dbReference>
<sequence>MLVLFEVDVIKHYLCNDEQQECKNKYEKQEIFNGGVDTIRTKNRTIQRQISICQDDCDPINYEPFKRRSTNILKQQAIYASLALKNNTKTLESLMNNKEGKTGKDLISLAEKGRIGKQTSTEGSASSETGSAEDNTGFILEKKSAILRRLKTASTESKESSTDVAGHKYQMLSNYLDNYESDTQSSNLPDFSPNTTISEPVMNGPIKCGRLEASFAYDAPSKRLCVTVIQANEIPFGEPRAGVNQVYVQVILLPHKKTKYRTKSKPIFCPVFNESFTFNRINPEGIMNLGLRFRVYSLCFARKNHLIGESRLLFACMKPQQQETKLWFSLETPLKRPSTDLRSDVSSLARTDSTSSQSLYNTLPELLLGLAYNGTTGRLSVTVMKGSQFRCISTRTPDTYMKITLVSSSGQEIARCKTSVCRAQPNPHFKETFIFQVALFQLPDVSLMLFAYNKRSIKRKELIGWLALGCNSSGDEELSHWNDMRDSKGEQVARWHVLLES</sequence>
<protein>
    <recommendedName>
        <fullName evidence="2">C2 domain-containing protein</fullName>
    </recommendedName>
</protein>
<feature type="region of interest" description="Disordered" evidence="1">
    <location>
        <begin position="111"/>
        <end position="134"/>
    </location>
</feature>
<dbReference type="CDD" id="cd08408">
    <property type="entry name" value="C2B_Synaptotagmin-14_16"/>
    <property type="match status" value="1"/>
</dbReference>
<dbReference type="AlphaFoldDB" id="A0A9Q0RL94"/>
<feature type="domain" description="C2" evidence="2">
    <location>
        <begin position="207"/>
        <end position="328"/>
    </location>
</feature>
<dbReference type="PANTHER" id="PTHR46129">
    <property type="entry name" value="SYNAPTOTAGMIN 14, ISOFORM D"/>
    <property type="match status" value="1"/>
</dbReference>
<proteinExistence type="predicted"/>
<dbReference type="SMART" id="SM00239">
    <property type="entry name" value="C2"/>
    <property type="match status" value="2"/>
</dbReference>